<dbReference type="PANTHER" id="PTHR30425">
    <property type="entry name" value="PHOSPHATE TRANSPORT SYSTEM PERMEASE PROTEIN PST"/>
    <property type="match status" value="1"/>
</dbReference>
<feature type="transmembrane region" description="Helical" evidence="9">
    <location>
        <begin position="267"/>
        <end position="286"/>
    </location>
</feature>
<dbReference type="EMBL" id="JBBYHR010000004">
    <property type="protein sequence ID" value="MEL1244425.1"/>
    <property type="molecule type" value="Genomic_DNA"/>
</dbReference>
<evidence type="ECO:0000256" key="7">
    <source>
        <dbReference type="ARBA" id="ARBA00022989"/>
    </source>
</evidence>
<evidence type="ECO:0000313" key="12">
    <source>
        <dbReference type="EMBL" id="MEL1244425.1"/>
    </source>
</evidence>
<feature type="transmembrane region" description="Helical" evidence="9">
    <location>
        <begin position="15"/>
        <end position="36"/>
    </location>
</feature>
<sequence>MPKRRYIAEYFRKSWMLFALLIIIILPFAIGASLLYKSWPIVSAPGLFSDVLFGSDWMPMQGKFGLWPFIVNSVIITLTGLVLMIPVCLAAAIYITQFAPLWVKRILRTVIDILAGIPSVIFGLWGIITIVPLISEWATGAGAENATGYSVFAAGVVIAVATIPFVLNMLIELFEAVSMELMETGLSMGASKWQTIRDIIIKKIKHGIIASFTLGVSKAFGETIAVLMVVGNIVQIPKSVFDAGYPLPALLANNYGEMMSIPKYDSALMLSALILLIIVILFNYFAHKVIGHYHLKSS</sequence>
<feature type="transmembrane region" description="Helical" evidence="9">
    <location>
        <begin position="106"/>
        <end position="128"/>
    </location>
</feature>
<comment type="subcellular location">
    <subcellularLocation>
        <location evidence="1 9">Cell membrane</location>
        <topology evidence="1 9">Multi-pass membrane protein</topology>
    </subcellularLocation>
</comment>
<proteinExistence type="inferred from homology"/>
<evidence type="ECO:0000256" key="1">
    <source>
        <dbReference type="ARBA" id="ARBA00004651"/>
    </source>
</evidence>
<evidence type="ECO:0000256" key="8">
    <source>
        <dbReference type="ARBA" id="ARBA00023136"/>
    </source>
</evidence>
<keyword evidence="5 10" id="KW-0592">Phosphate transport</keyword>
<feature type="transmembrane region" description="Helical" evidence="9">
    <location>
        <begin position="66"/>
        <end position="94"/>
    </location>
</feature>
<feature type="transmembrane region" description="Helical" evidence="9">
    <location>
        <begin position="148"/>
        <end position="171"/>
    </location>
</feature>
<dbReference type="PANTHER" id="PTHR30425:SF1">
    <property type="entry name" value="PHOSPHATE TRANSPORT SYSTEM PERMEASE PROTEIN PSTC"/>
    <property type="match status" value="1"/>
</dbReference>
<evidence type="ECO:0000256" key="10">
    <source>
        <dbReference type="RuleBase" id="RU363054"/>
    </source>
</evidence>
<dbReference type="Gene3D" id="1.10.3720.10">
    <property type="entry name" value="MetI-like"/>
    <property type="match status" value="1"/>
</dbReference>
<comment type="caution">
    <text evidence="12">The sequence shown here is derived from an EMBL/GenBank/DDBJ whole genome shotgun (WGS) entry which is preliminary data.</text>
</comment>
<keyword evidence="3 9" id="KW-0813">Transport</keyword>
<organism evidence="12 13">
    <name type="scientific">Flavobacterium arundinis</name>
    <dbReference type="NCBI Taxonomy" id="3139143"/>
    <lineage>
        <taxon>Bacteria</taxon>
        <taxon>Pseudomonadati</taxon>
        <taxon>Bacteroidota</taxon>
        <taxon>Flavobacteriia</taxon>
        <taxon>Flavobacteriales</taxon>
        <taxon>Flavobacteriaceae</taxon>
        <taxon>Flavobacterium</taxon>
    </lineage>
</organism>
<dbReference type="InterPro" id="IPR011864">
    <property type="entry name" value="Phosphate_PstC"/>
</dbReference>
<dbReference type="Proteomes" id="UP001464555">
    <property type="component" value="Unassembled WGS sequence"/>
</dbReference>
<keyword evidence="4 10" id="KW-1003">Cell membrane</keyword>
<dbReference type="PROSITE" id="PS50928">
    <property type="entry name" value="ABC_TM1"/>
    <property type="match status" value="1"/>
</dbReference>
<evidence type="ECO:0000256" key="2">
    <source>
        <dbReference type="ARBA" id="ARBA00007069"/>
    </source>
</evidence>
<dbReference type="NCBIfam" id="TIGR02138">
    <property type="entry name" value="phosphate_pstC"/>
    <property type="match status" value="1"/>
</dbReference>
<protein>
    <recommendedName>
        <fullName evidence="10">Phosphate transport system permease protein</fullName>
    </recommendedName>
</protein>
<evidence type="ECO:0000256" key="6">
    <source>
        <dbReference type="ARBA" id="ARBA00022692"/>
    </source>
</evidence>
<name>A0ABU9HW80_9FLAO</name>
<reference evidence="12 13" key="1">
    <citation type="submission" date="2024-04" db="EMBL/GenBank/DDBJ databases">
        <title>Flavobacterium sp. DGU11 16S ribosomal RNA gene Genome sequencing and assembly.</title>
        <authorList>
            <person name="Park S."/>
        </authorList>
    </citation>
    <scope>NUCLEOTIDE SEQUENCE [LARGE SCALE GENOMIC DNA]</scope>
    <source>
        <strain evidence="12 13">DGU11</strain>
    </source>
</reference>
<dbReference type="InterPro" id="IPR035906">
    <property type="entry name" value="MetI-like_sf"/>
</dbReference>
<keyword evidence="6 9" id="KW-0812">Transmembrane</keyword>
<feature type="domain" description="ABC transmembrane type-1" evidence="11">
    <location>
        <begin position="70"/>
        <end position="286"/>
    </location>
</feature>
<comment type="function">
    <text evidence="10">Part of the binding-protein-dependent transport system for phosphate; probably responsible for the translocation of the substrate across the membrane.</text>
</comment>
<gene>
    <name evidence="12" type="primary">pstC</name>
    <name evidence="12" type="ORF">AAEO56_09150</name>
</gene>
<dbReference type="CDD" id="cd06261">
    <property type="entry name" value="TM_PBP2"/>
    <property type="match status" value="1"/>
</dbReference>
<accession>A0ABU9HW80</accession>
<comment type="caution">
    <text evidence="10">Lacks conserved residue(s) required for the propagation of feature annotation.</text>
</comment>
<dbReference type="InterPro" id="IPR051124">
    <property type="entry name" value="Phosphate_Transport_Permease"/>
</dbReference>
<evidence type="ECO:0000259" key="11">
    <source>
        <dbReference type="PROSITE" id="PS50928"/>
    </source>
</evidence>
<dbReference type="Pfam" id="PF00528">
    <property type="entry name" value="BPD_transp_1"/>
    <property type="match status" value="1"/>
</dbReference>
<comment type="similarity">
    <text evidence="2 10">Belongs to the binding-protein-dependent transport system permease family. CysTW subfamily.</text>
</comment>
<evidence type="ECO:0000256" key="4">
    <source>
        <dbReference type="ARBA" id="ARBA00022475"/>
    </source>
</evidence>
<keyword evidence="8 9" id="KW-0472">Membrane</keyword>
<keyword evidence="13" id="KW-1185">Reference proteome</keyword>
<evidence type="ECO:0000256" key="9">
    <source>
        <dbReference type="RuleBase" id="RU363032"/>
    </source>
</evidence>
<evidence type="ECO:0000256" key="3">
    <source>
        <dbReference type="ARBA" id="ARBA00022448"/>
    </source>
</evidence>
<dbReference type="SUPFAM" id="SSF161098">
    <property type="entry name" value="MetI-like"/>
    <property type="match status" value="1"/>
</dbReference>
<dbReference type="RefSeq" id="WP_341696742.1">
    <property type="nucleotide sequence ID" value="NZ_JBBYHR010000004.1"/>
</dbReference>
<evidence type="ECO:0000313" key="13">
    <source>
        <dbReference type="Proteomes" id="UP001464555"/>
    </source>
</evidence>
<evidence type="ECO:0000256" key="5">
    <source>
        <dbReference type="ARBA" id="ARBA00022592"/>
    </source>
</evidence>
<dbReference type="InterPro" id="IPR000515">
    <property type="entry name" value="MetI-like"/>
</dbReference>
<keyword evidence="7 9" id="KW-1133">Transmembrane helix</keyword>